<dbReference type="InterPro" id="IPR041614">
    <property type="entry name" value="DprA_WH"/>
</dbReference>
<dbReference type="PANTHER" id="PTHR43022:SF1">
    <property type="entry name" value="PROTEIN SMF"/>
    <property type="match status" value="1"/>
</dbReference>
<feature type="domain" description="Smf/DprA SLOG" evidence="2">
    <location>
        <begin position="96"/>
        <end position="304"/>
    </location>
</feature>
<accession>A0A291T8T3</accession>
<name>A0A291T8T3_9FIRM</name>
<feature type="domain" description="DprA winged helix" evidence="3">
    <location>
        <begin position="320"/>
        <end position="376"/>
    </location>
</feature>
<dbReference type="NCBIfam" id="TIGR00732">
    <property type="entry name" value="dprA"/>
    <property type="match status" value="1"/>
</dbReference>
<dbReference type="Pfam" id="PF02481">
    <property type="entry name" value="DNA_processg_A"/>
    <property type="match status" value="1"/>
</dbReference>
<dbReference type="SUPFAM" id="SSF102405">
    <property type="entry name" value="MCP/YpsA-like"/>
    <property type="match status" value="1"/>
</dbReference>
<proteinExistence type="inferred from homology"/>
<dbReference type="PANTHER" id="PTHR43022">
    <property type="entry name" value="PROTEIN SMF"/>
    <property type="match status" value="1"/>
</dbReference>
<dbReference type="AlphaFoldDB" id="A0A291T8T3"/>
<organism evidence="4 5">
    <name type="scientific">Faecalibacterium prausnitzii</name>
    <dbReference type="NCBI Taxonomy" id="853"/>
    <lineage>
        <taxon>Bacteria</taxon>
        <taxon>Bacillati</taxon>
        <taxon>Bacillota</taxon>
        <taxon>Clostridia</taxon>
        <taxon>Eubacteriales</taxon>
        <taxon>Oscillospiraceae</taxon>
        <taxon>Faecalibacterium</taxon>
    </lineage>
</organism>
<dbReference type="GO" id="GO:0009294">
    <property type="term" value="P:DNA-mediated transformation"/>
    <property type="evidence" value="ECO:0007669"/>
    <property type="project" value="InterPro"/>
</dbReference>
<dbReference type="Proteomes" id="UP000223709">
    <property type="component" value="Chromosome"/>
</dbReference>
<comment type="similarity">
    <text evidence="1">Belongs to the DprA/Smf family.</text>
</comment>
<sequence length="381" mass="40191">MIGPGFGQTSLFPPEPAPDPLLCWLWLANTLGAGSSHAGRVMDVFGGAQEAWENRDSDAFRKAVGSPAFARANLPDNTPAHYRAFAWRCAARNIRILPYDDPDYPLAFSRIPDMPLVLYCTGDPLWLNEPGAVGMVGSRRPTEYGLQAAADLGSGLAKNGAIIVSGLADGLDSAGHRAAVKENCPTIGVLGVPIDRTYPASNRELRKKIEQKGCVISEYPPESGPVGPNGFLQRNRLIAALSSALVVVEAQEKSGTMSTVNHAERYGKPVFVVPGSIYSPNSAGTNALLREGRAKAVCKPGDLFGVLGLRGAAAPAAVRSAPDPMSETERRVLACIGPKAKGVEELGAASGLPTGLLLGTLMKLELAGRVTCLPGKRYILR</sequence>
<evidence type="ECO:0000259" key="3">
    <source>
        <dbReference type="Pfam" id="PF17782"/>
    </source>
</evidence>
<dbReference type="InterPro" id="IPR057666">
    <property type="entry name" value="DrpA_SLOG"/>
</dbReference>
<gene>
    <name evidence="4" type="primary">dprA</name>
    <name evidence="4" type="ORF">CRH10_04335</name>
</gene>
<evidence type="ECO:0000256" key="1">
    <source>
        <dbReference type="ARBA" id="ARBA00006525"/>
    </source>
</evidence>
<dbReference type="Gene3D" id="3.40.50.450">
    <property type="match status" value="1"/>
</dbReference>
<dbReference type="InterPro" id="IPR036388">
    <property type="entry name" value="WH-like_DNA-bd_sf"/>
</dbReference>
<dbReference type="Gene3D" id="1.10.10.10">
    <property type="entry name" value="Winged helix-like DNA-binding domain superfamily/Winged helix DNA-binding domain"/>
    <property type="match status" value="1"/>
</dbReference>
<evidence type="ECO:0000313" key="4">
    <source>
        <dbReference type="EMBL" id="ATL89587.1"/>
    </source>
</evidence>
<dbReference type="InterPro" id="IPR003488">
    <property type="entry name" value="DprA"/>
</dbReference>
<dbReference type="Pfam" id="PF17782">
    <property type="entry name" value="WHD_DprA"/>
    <property type="match status" value="1"/>
</dbReference>
<reference evidence="4 5" key="1">
    <citation type="submission" date="2017-10" db="EMBL/GenBank/DDBJ databases">
        <title>Complete Genome Sequence of Faecalibacterium prausnitzii isolated from the gut of healthy adult Indian.</title>
        <authorList>
            <person name="Bag S."/>
            <person name="Ghosh T.S."/>
            <person name="Das B."/>
        </authorList>
    </citation>
    <scope>NUCLEOTIDE SEQUENCE [LARGE SCALE GENOMIC DNA]</scope>
    <source>
        <strain evidence="4 5">Indica</strain>
    </source>
</reference>
<evidence type="ECO:0000259" key="2">
    <source>
        <dbReference type="Pfam" id="PF02481"/>
    </source>
</evidence>
<dbReference type="EMBL" id="CP023819">
    <property type="protein sequence ID" value="ATL89587.1"/>
    <property type="molecule type" value="Genomic_DNA"/>
</dbReference>
<evidence type="ECO:0000313" key="5">
    <source>
        <dbReference type="Proteomes" id="UP000223709"/>
    </source>
</evidence>
<protein>
    <submittedName>
        <fullName evidence="4">DNA-protecting protein DprA</fullName>
    </submittedName>
</protein>